<sequence length="157" mass="17628">MKTIPVLKRRKEGITDYYKRYKLLKAGATRAVVRPSNKGFTIQFTDYSPDGDRILLTVTDKTLKKIYNLKGNNIQMYYLGGYLAGKMAKQKDISEAVLDTGRYKFMHGGRFAAALKGMIDAGIDIPADESVFPSEERLNGGHLKNAINLEEYKNKGV</sequence>
<dbReference type="EMBL" id="LJCQ01000254">
    <property type="protein sequence ID" value="KPV46387.1"/>
    <property type="molecule type" value="Genomic_DNA"/>
</dbReference>
<evidence type="ECO:0000256" key="4">
    <source>
        <dbReference type="ARBA" id="ARBA00022980"/>
    </source>
</evidence>
<accession>A0A0P9D1Y6</accession>
<dbReference type="PANTHER" id="PTHR23410">
    <property type="entry name" value="RIBOSOMAL PROTEIN L5-RELATED"/>
    <property type="match status" value="1"/>
</dbReference>
<protein>
    <recommendedName>
        <fullName evidence="6">Large ribosomal subunit protein uL18</fullName>
    </recommendedName>
</protein>
<keyword evidence="9" id="KW-1185">Reference proteome</keyword>
<comment type="caution">
    <text evidence="7">The sequence shown here is derived from an EMBL/GenBank/DDBJ whole genome shotgun (WGS) entry which is preliminary data.</text>
</comment>
<evidence type="ECO:0000313" key="9">
    <source>
        <dbReference type="Proteomes" id="UP000050320"/>
    </source>
</evidence>
<evidence type="ECO:0000313" key="8">
    <source>
        <dbReference type="EMBL" id="KQB36730.1"/>
    </source>
</evidence>
<comment type="subunit">
    <text evidence="6">Part of the 50S ribosomal subunit. Contacts the 5S and 23S rRNAs.</text>
</comment>
<dbReference type="Gene3D" id="3.30.420.100">
    <property type="match status" value="1"/>
</dbReference>
<keyword evidence="5 6" id="KW-0687">Ribonucleoprotein</keyword>
<dbReference type="AlphaFoldDB" id="A0A0P9D1Y6"/>
<dbReference type="InterPro" id="IPR057267">
    <property type="entry name" value="Rbsml_uL18_arch"/>
</dbReference>
<dbReference type="NCBIfam" id="NF006342">
    <property type="entry name" value="PRK08569.1"/>
    <property type="match status" value="1"/>
</dbReference>
<dbReference type="PATRIC" id="fig|507754.4.peg.636"/>
<reference evidence="7 10" key="1">
    <citation type="submission" date="2015-09" db="EMBL/GenBank/DDBJ databases">
        <title>Draft genome sequence of Acidiplasma aeolicum DSM 18409.</title>
        <authorList>
            <person name="Hemp J."/>
        </authorList>
    </citation>
    <scope>NUCLEOTIDE SEQUENCE [LARGE SCALE GENOMIC DNA]</scope>
    <source>
        <strain evidence="7 10">V</strain>
    </source>
</reference>
<dbReference type="InterPro" id="IPR005485">
    <property type="entry name" value="Rbsml_uL18_euk_arch"/>
</dbReference>
<dbReference type="GO" id="GO:0006412">
    <property type="term" value="P:translation"/>
    <property type="evidence" value="ECO:0007669"/>
    <property type="project" value="UniProtKB-UniRule"/>
</dbReference>
<reference evidence="8 9" key="2">
    <citation type="submission" date="2015-09" db="EMBL/GenBank/DDBJ databases">
        <title>Heavy metals and arsenic resistance mechanisms in polyextremophilic archaea of the family Ferroplasmaceae.</title>
        <authorList>
            <person name="Bulaev A.G."/>
            <person name="Kanygina A.V."/>
        </authorList>
    </citation>
    <scope>NUCLEOTIDE SEQUENCE [LARGE SCALE GENOMIC DNA]</scope>
    <source>
        <strain evidence="8 9">VT</strain>
    </source>
</reference>
<dbReference type="Proteomes" id="UP000050320">
    <property type="component" value="Unassembled WGS sequence"/>
</dbReference>
<dbReference type="GO" id="GO:0022625">
    <property type="term" value="C:cytosolic large ribosomal subunit"/>
    <property type="evidence" value="ECO:0007669"/>
    <property type="project" value="TreeGrafter"/>
</dbReference>
<dbReference type="GeneID" id="84222224"/>
<dbReference type="HAMAP" id="MF_01337_A">
    <property type="entry name" value="Ribosomal_uL18_A"/>
    <property type="match status" value="1"/>
</dbReference>
<evidence type="ECO:0000313" key="7">
    <source>
        <dbReference type="EMBL" id="KPV46387.1"/>
    </source>
</evidence>
<organism evidence="7 10">
    <name type="scientific">Acidiplasma aeolicum</name>
    <dbReference type="NCBI Taxonomy" id="507754"/>
    <lineage>
        <taxon>Archaea</taxon>
        <taxon>Methanobacteriati</taxon>
        <taxon>Thermoplasmatota</taxon>
        <taxon>Thermoplasmata</taxon>
        <taxon>Thermoplasmatales</taxon>
        <taxon>Ferroplasmaceae</taxon>
        <taxon>Acidiplasma</taxon>
    </lineage>
</organism>
<evidence type="ECO:0000256" key="3">
    <source>
        <dbReference type="ARBA" id="ARBA00022884"/>
    </source>
</evidence>
<proteinExistence type="inferred from homology"/>
<dbReference type="SUPFAM" id="SSF53137">
    <property type="entry name" value="Translational machinery components"/>
    <property type="match status" value="1"/>
</dbReference>
<dbReference type="GO" id="GO:0008097">
    <property type="term" value="F:5S rRNA binding"/>
    <property type="evidence" value="ECO:0007669"/>
    <property type="project" value="InterPro"/>
</dbReference>
<dbReference type="GO" id="GO:0000027">
    <property type="term" value="P:ribosomal large subunit assembly"/>
    <property type="evidence" value="ECO:0007669"/>
    <property type="project" value="TreeGrafter"/>
</dbReference>
<evidence type="ECO:0000256" key="6">
    <source>
        <dbReference type="HAMAP-Rule" id="MF_01337"/>
    </source>
</evidence>
<keyword evidence="4 6" id="KW-0689">Ribosomal protein</keyword>
<evidence type="ECO:0000313" key="10">
    <source>
        <dbReference type="Proteomes" id="UP000050515"/>
    </source>
</evidence>
<dbReference type="CDD" id="cd00432">
    <property type="entry name" value="Ribosomal_L18_L5e"/>
    <property type="match status" value="1"/>
</dbReference>
<evidence type="ECO:0000256" key="5">
    <source>
        <dbReference type="ARBA" id="ARBA00023274"/>
    </source>
</evidence>
<dbReference type="EMBL" id="LKBG01000001">
    <property type="protein sequence ID" value="KQB36730.1"/>
    <property type="molecule type" value="Genomic_DNA"/>
</dbReference>
<dbReference type="RefSeq" id="WP_048101754.1">
    <property type="nucleotide sequence ID" value="NZ_JBBYJF010000003.1"/>
</dbReference>
<dbReference type="Proteomes" id="UP000050515">
    <property type="component" value="Unassembled WGS sequence"/>
</dbReference>
<comment type="function">
    <text evidence="6">This is one of the proteins that bind and probably mediate the attachment of the 5S RNA into the large ribosomal subunit, where it forms part of the central protuberance.</text>
</comment>
<comment type="similarity">
    <text evidence="1 6">Belongs to the universal ribosomal protein uL18 family.</text>
</comment>
<dbReference type="PANTHER" id="PTHR23410:SF12">
    <property type="entry name" value="LARGE RIBOSOMAL SUBUNIT PROTEIN UL18"/>
    <property type="match status" value="1"/>
</dbReference>
<evidence type="ECO:0000256" key="1">
    <source>
        <dbReference type="ARBA" id="ARBA00007116"/>
    </source>
</evidence>
<dbReference type="GO" id="GO:0003735">
    <property type="term" value="F:structural constituent of ribosome"/>
    <property type="evidence" value="ECO:0007669"/>
    <property type="project" value="InterPro"/>
</dbReference>
<dbReference type="OrthoDB" id="8644at2157"/>
<name>A0A0P9D1Y6_9ARCH</name>
<keyword evidence="3 6" id="KW-0694">RNA-binding</keyword>
<evidence type="ECO:0000256" key="2">
    <source>
        <dbReference type="ARBA" id="ARBA00022730"/>
    </source>
</evidence>
<dbReference type="Pfam" id="PF17144">
    <property type="entry name" value="Ribosomal_L5e"/>
    <property type="match status" value="1"/>
</dbReference>
<keyword evidence="2 6" id="KW-0699">rRNA-binding</keyword>
<dbReference type="InterPro" id="IPR057268">
    <property type="entry name" value="Ribosomal_L18"/>
</dbReference>
<gene>
    <name evidence="6" type="primary">rpl18</name>
    <name evidence="8" type="ORF">AOG54_00175</name>
    <name evidence="7" type="ORF">SE19_05715</name>
</gene>